<dbReference type="PANTHER" id="PTHR43877:SF2">
    <property type="entry name" value="AMINOALKYLPHOSPHONATE N-ACETYLTRANSFERASE-RELATED"/>
    <property type="match status" value="1"/>
</dbReference>
<dbReference type="PROSITE" id="PS51186">
    <property type="entry name" value="GNAT"/>
    <property type="match status" value="1"/>
</dbReference>
<dbReference type="CDD" id="cd04301">
    <property type="entry name" value="NAT_SF"/>
    <property type="match status" value="1"/>
</dbReference>
<dbReference type="Gene3D" id="3.40.630.30">
    <property type="match status" value="1"/>
</dbReference>
<dbReference type="STRING" id="405671.SAMN05421827_1067"/>
<keyword evidence="2" id="KW-0012">Acyltransferase</keyword>
<keyword evidence="1 4" id="KW-0808">Transferase</keyword>
<dbReference type="RefSeq" id="WP_090499033.1">
    <property type="nucleotide sequence ID" value="NZ_FNCH01000006.1"/>
</dbReference>
<protein>
    <submittedName>
        <fullName evidence="4">Putative acetyltransferase</fullName>
    </submittedName>
</protein>
<proteinExistence type="predicted"/>
<sequence length="160" mass="17536">MAITLRKITPADNIATASMIRSVLKEFKVDKPGTVYTDPTTDDLSTLFEHPKSAYWLAEEDGVIIGGCGIYPTDGLPDGCVELVKFYALPASRGKGIGRMLMEKSITSAQQYGYNEIYLESFPELAKAITMYEKAGFKKLAGPLGNSGHYACNIWMLLVL</sequence>
<name>A0A1G7TRZ6_9SPHI</name>
<gene>
    <name evidence="4" type="ORF">SAMN05421827_1067</name>
</gene>
<dbReference type="InterPro" id="IPR016181">
    <property type="entry name" value="Acyl_CoA_acyltransferase"/>
</dbReference>
<evidence type="ECO:0000313" key="5">
    <source>
        <dbReference type="Proteomes" id="UP000199643"/>
    </source>
</evidence>
<reference evidence="5" key="1">
    <citation type="submission" date="2016-10" db="EMBL/GenBank/DDBJ databases">
        <authorList>
            <person name="Varghese N."/>
            <person name="Submissions S."/>
        </authorList>
    </citation>
    <scope>NUCLEOTIDE SEQUENCE [LARGE SCALE GENOMIC DNA]</scope>
    <source>
        <strain evidence="5">DSM 17933</strain>
    </source>
</reference>
<dbReference type="EMBL" id="FNCH01000006">
    <property type="protein sequence ID" value="SDG38075.1"/>
    <property type="molecule type" value="Genomic_DNA"/>
</dbReference>
<dbReference type="AlphaFoldDB" id="A0A1G7TRZ6"/>
<dbReference type="Pfam" id="PF00583">
    <property type="entry name" value="Acetyltransf_1"/>
    <property type="match status" value="1"/>
</dbReference>
<dbReference type="InterPro" id="IPR000182">
    <property type="entry name" value="GNAT_dom"/>
</dbReference>
<dbReference type="InterPro" id="IPR050832">
    <property type="entry name" value="Bact_Acetyltransf"/>
</dbReference>
<dbReference type="PANTHER" id="PTHR43877">
    <property type="entry name" value="AMINOALKYLPHOSPHONATE N-ACETYLTRANSFERASE-RELATED-RELATED"/>
    <property type="match status" value="1"/>
</dbReference>
<feature type="domain" description="N-acetyltransferase" evidence="3">
    <location>
        <begin position="3"/>
        <end position="160"/>
    </location>
</feature>
<evidence type="ECO:0000256" key="2">
    <source>
        <dbReference type="ARBA" id="ARBA00023315"/>
    </source>
</evidence>
<accession>A0A1G7TRZ6</accession>
<dbReference type="SUPFAM" id="SSF55729">
    <property type="entry name" value="Acyl-CoA N-acyltransferases (Nat)"/>
    <property type="match status" value="1"/>
</dbReference>
<evidence type="ECO:0000256" key="1">
    <source>
        <dbReference type="ARBA" id="ARBA00022679"/>
    </source>
</evidence>
<evidence type="ECO:0000259" key="3">
    <source>
        <dbReference type="PROSITE" id="PS51186"/>
    </source>
</evidence>
<dbReference type="GO" id="GO:0016747">
    <property type="term" value="F:acyltransferase activity, transferring groups other than amino-acyl groups"/>
    <property type="evidence" value="ECO:0007669"/>
    <property type="project" value="InterPro"/>
</dbReference>
<keyword evidence="5" id="KW-1185">Reference proteome</keyword>
<organism evidence="4 5">
    <name type="scientific">Pedobacter terrae</name>
    <dbReference type="NCBI Taxonomy" id="405671"/>
    <lineage>
        <taxon>Bacteria</taxon>
        <taxon>Pseudomonadati</taxon>
        <taxon>Bacteroidota</taxon>
        <taxon>Sphingobacteriia</taxon>
        <taxon>Sphingobacteriales</taxon>
        <taxon>Sphingobacteriaceae</taxon>
        <taxon>Pedobacter</taxon>
    </lineage>
</organism>
<dbReference type="Proteomes" id="UP000199643">
    <property type="component" value="Unassembled WGS sequence"/>
</dbReference>
<evidence type="ECO:0000313" key="4">
    <source>
        <dbReference type="EMBL" id="SDG38075.1"/>
    </source>
</evidence>
<dbReference type="OrthoDB" id="5419426at2"/>